<dbReference type="RefSeq" id="WP_143693505.1">
    <property type="nucleotide sequence ID" value="NZ_AP019799.1"/>
</dbReference>
<dbReference type="Proteomes" id="UP000315115">
    <property type="component" value="Chromosome 2"/>
</dbReference>
<organism evidence="3 4">
    <name type="scientific">Vibrio rotiferianus</name>
    <dbReference type="NCBI Taxonomy" id="190895"/>
    <lineage>
        <taxon>Bacteria</taxon>
        <taxon>Pseudomonadati</taxon>
        <taxon>Pseudomonadota</taxon>
        <taxon>Gammaproteobacteria</taxon>
        <taxon>Vibrionales</taxon>
        <taxon>Vibrionaceae</taxon>
        <taxon>Vibrio</taxon>
    </lineage>
</organism>
<gene>
    <name evidence="3" type="primary">sbcC</name>
    <name evidence="3" type="ORF">VroAM7_34100</name>
</gene>
<feature type="coiled-coil region" evidence="1">
    <location>
        <begin position="309"/>
        <end position="336"/>
    </location>
</feature>
<reference evidence="4" key="1">
    <citation type="submission" date="2019-07" db="EMBL/GenBank/DDBJ databases">
        <title>Complete Genome Sequences of Vibrion rotiferianus strain AM7.</title>
        <authorList>
            <person name="Miyazaki K."/>
            <person name="Wiseschart A."/>
            <person name="Pootanakit K."/>
            <person name="Ishimori K."/>
            <person name="Kitahara K."/>
        </authorList>
    </citation>
    <scope>NUCLEOTIDE SEQUENCE [LARGE SCALE GENOMIC DNA]</scope>
    <source>
        <strain evidence="4">AM7</strain>
    </source>
</reference>
<dbReference type="Gene3D" id="3.40.50.300">
    <property type="entry name" value="P-loop containing nucleotide triphosphate hydrolases"/>
    <property type="match status" value="2"/>
</dbReference>
<feature type="coiled-coil region" evidence="1">
    <location>
        <begin position="388"/>
        <end position="487"/>
    </location>
</feature>
<proteinExistence type="predicted"/>
<dbReference type="Gene3D" id="1.20.5.170">
    <property type="match status" value="1"/>
</dbReference>
<sequence length="1018" mass="112827">MKPIKLTMQAFGPFAQTETIEFDKLGTNPLFLINGPTGSGKTSILDAICFALYGETTGNERQGIQMRCDMAAPTLLTEVTLEFSLHGKSYRVIRSPEQEAPKARGEGMTVRKHTAALYEITDEEKLITSKTTQVKTEATNIIGLNETQFRQVMVLPQGKFRELLLATSKEREEIFGQLFQTDIYKKIEYALKDKASAISKAKDEFDNQIRGALQVAGVSSEVELTEQREALSVQFESVQKQEQESLAQLNAVKTDLQKAEALSNEFKKREQAEIALKQHLEQSDAVSSRQLQLDNAKKASKVELPYVTLQNASKQTQELEQKVAKLSQDLTVANDAVKSKEGALQTAKEQAAQLPKLTEQQYQLEGMKGKLVEKSELEKAINAGLTQKSEFEATLKKYSALKEKLTLEAQQGQKLLDQARVDVASIGSVEAEIKQQQRLMQDLQKLTGLNQELAKLDTLAPSKQASVDQAKARYVELQRSADTLELSWHNAQAAVLAQRLQAGEMCPVCGSVEHPQPAQFVGEEVTKDQVQNARNIEREGQVALNQLNNQLEQHNIAIGQYKQQIEQLSVELGQNASMDLGTLQASMQQLNERLQQLSSINLVQLEQSVNELNQRCVTGEGKINDLQNQMAANESTIKVNQEQLAKLSASLDAKYSSLEVLEQDIVAIQKQIAELNSALENAQNHLQQAVLAKTNIESQLTTNQQWLNEALERLNTAKADWAQALQASAFEDEAQFLASKVDEAEMQVWQQEIDVFKQTQIKLEQTLADLSSTLKDLALPDLEGLNVKLNSIQQSYVEARNQLDSTRSLFERLEKVRNDIATLHDKNTKLEDEYKVFGTLYDVASGKTGSRISLHRFVLGVLLDDVLIQASQRLSLMSKGRYILARKTEGFKGAAGRGLDLVVEDSYTGKTRDVATLSGGESFMAALALALGLSDVVQSYSGGIRLDTLFIDEGFGSLDPESLDLAIQTLVDLQQTGRMIGVISHVSELKEQMAQRIDVEPSRLGSTVSVKSQMAFDS</sequence>
<name>A0A510IB33_9VIBR</name>
<keyword evidence="1" id="KW-0175">Coiled coil</keyword>
<protein>
    <submittedName>
        <fullName evidence="3">Nuclease SbcCD subunit C</fullName>
    </submittedName>
</protein>
<dbReference type="GO" id="GO:0016887">
    <property type="term" value="F:ATP hydrolysis activity"/>
    <property type="evidence" value="ECO:0007669"/>
    <property type="project" value="InterPro"/>
</dbReference>
<dbReference type="AlphaFoldDB" id="A0A510IB33"/>
<accession>A0A510IB33</accession>
<dbReference type="Pfam" id="PF13558">
    <property type="entry name" value="SbcC_Walker_B"/>
    <property type="match status" value="1"/>
</dbReference>
<feature type="domain" description="Rad50/SbcC-type AAA" evidence="2">
    <location>
        <begin position="5"/>
        <end position="260"/>
    </location>
</feature>
<dbReference type="SUPFAM" id="SSF52540">
    <property type="entry name" value="P-loop containing nucleoside triphosphate hydrolases"/>
    <property type="match status" value="1"/>
</dbReference>
<evidence type="ECO:0000313" key="4">
    <source>
        <dbReference type="Proteomes" id="UP000315115"/>
    </source>
</evidence>
<evidence type="ECO:0000313" key="3">
    <source>
        <dbReference type="EMBL" id="BBL90757.1"/>
    </source>
</evidence>
<dbReference type="PANTHER" id="PTHR32114">
    <property type="entry name" value="ABC TRANSPORTER ABCH.3"/>
    <property type="match status" value="1"/>
</dbReference>
<dbReference type="EMBL" id="AP019799">
    <property type="protein sequence ID" value="BBL90757.1"/>
    <property type="molecule type" value="Genomic_DNA"/>
</dbReference>
<feature type="coiled-coil region" evidence="1">
    <location>
        <begin position="544"/>
        <end position="699"/>
    </location>
</feature>
<evidence type="ECO:0000256" key="1">
    <source>
        <dbReference type="SAM" id="Coils"/>
    </source>
</evidence>
<dbReference type="SUPFAM" id="SSF57997">
    <property type="entry name" value="Tropomyosin"/>
    <property type="match status" value="1"/>
</dbReference>
<feature type="coiled-coil region" evidence="1">
    <location>
        <begin position="782"/>
        <end position="833"/>
    </location>
</feature>
<dbReference type="Pfam" id="PF13476">
    <property type="entry name" value="AAA_23"/>
    <property type="match status" value="1"/>
</dbReference>
<dbReference type="InterPro" id="IPR038729">
    <property type="entry name" value="Rad50/SbcC_AAA"/>
</dbReference>
<evidence type="ECO:0000259" key="2">
    <source>
        <dbReference type="Pfam" id="PF13476"/>
    </source>
</evidence>
<dbReference type="PANTHER" id="PTHR32114:SF2">
    <property type="entry name" value="ABC TRANSPORTER ABCH.3"/>
    <property type="match status" value="1"/>
</dbReference>
<dbReference type="InterPro" id="IPR027417">
    <property type="entry name" value="P-loop_NTPase"/>
</dbReference>
<dbReference type="GO" id="GO:0006302">
    <property type="term" value="P:double-strand break repair"/>
    <property type="evidence" value="ECO:0007669"/>
    <property type="project" value="InterPro"/>
</dbReference>